<keyword evidence="1" id="KW-0812">Transmembrane</keyword>
<gene>
    <name evidence="2" type="ORF">GCM10010302_09940</name>
</gene>
<keyword evidence="3" id="KW-1185">Reference proteome</keyword>
<dbReference type="EMBL" id="BAAABV010000006">
    <property type="protein sequence ID" value="GAA0274309.1"/>
    <property type="molecule type" value="Genomic_DNA"/>
</dbReference>
<dbReference type="RefSeq" id="WP_344152935.1">
    <property type="nucleotide sequence ID" value="NZ_BAAABV010000006.1"/>
</dbReference>
<proteinExistence type="predicted"/>
<evidence type="ECO:0000256" key="1">
    <source>
        <dbReference type="SAM" id="Phobius"/>
    </source>
</evidence>
<accession>A0ABP3ER08</accession>
<reference evidence="3" key="1">
    <citation type="journal article" date="2019" name="Int. J. Syst. Evol. Microbiol.">
        <title>The Global Catalogue of Microorganisms (GCM) 10K type strain sequencing project: providing services to taxonomists for standard genome sequencing and annotation.</title>
        <authorList>
            <consortium name="The Broad Institute Genomics Platform"/>
            <consortium name="The Broad Institute Genome Sequencing Center for Infectious Disease"/>
            <person name="Wu L."/>
            <person name="Ma J."/>
        </authorList>
    </citation>
    <scope>NUCLEOTIDE SEQUENCE [LARGE SCALE GENOMIC DNA]</scope>
    <source>
        <strain evidence="3">JCM 4505</strain>
    </source>
</reference>
<comment type="caution">
    <text evidence="2">The sequence shown here is derived from an EMBL/GenBank/DDBJ whole genome shotgun (WGS) entry which is preliminary data.</text>
</comment>
<evidence type="ECO:0000313" key="2">
    <source>
        <dbReference type="EMBL" id="GAA0274309.1"/>
    </source>
</evidence>
<protein>
    <submittedName>
        <fullName evidence="2">Uncharacterized protein</fullName>
    </submittedName>
</protein>
<keyword evidence="1" id="KW-0472">Membrane</keyword>
<organism evidence="2 3">
    <name type="scientific">Streptomyces polychromogenes</name>
    <dbReference type="NCBI Taxonomy" id="67342"/>
    <lineage>
        <taxon>Bacteria</taxon>
        <taxon>Bacillati</taxon>
        <taxon>Actinomycetota</taxon>
        <taxon>Actinomycetes</taxon>
        <taxon>Kitasatosporales</taxon>
        <taxon>Streptomycetaceae</taxon>
        <taxon>Streptomyces</taxon>
    </lineage>
</organism>
<feature type="transmembrane region" description="Helical" evidence="1">
    <location>
        <begin position="12"/>
        <end position="33"/>
    </location>
</feature>
<keyword evidence="1" id="KW-1133">Transmembrane helix</keyword>
<name>A0ABP3ER08_9ACTN</name>
<sequence length="94" mass="9908">MLILRSKDRHRDLFPATASMAAVLPLGVSLPAVTVMFGERFGTPGTIALIVVGLALIAATAGLAARATARDSAERARRDEAVLDALEPLEGLRR</sequence>
<evidence type="ECO:0000313" key="3">
    <source>
        <dbReference type="Proteomes" id="UP001501867"/>
    </source>
</evidence>
<feature type="transmembrane region" description="Helical" evidence="1">
    <location>
        <begin position="45"/>
        <end position="65"/>
    </location>
</feature>
<dbReference type="Proteomes" id="UP001501867">
    <property type="component" value="Unassembled WGS sequence"/>
</dbReference>